<proteinExistence type="predicted"/>
<dbReference type="EMBL" id="OX459938">
    <property type="protein sequence ID" value="CAI9160796.1"/>
    <property type="molecule type" value="Genomic_DNA"/>
</dbReference>
<sequence length="110" mass="11763">MAQLSHTWEVRDPYPPQASDREPAITLPSLQVVPGALDPTPKAFIPPFSSVQFSRPVVSDSLRPCGLQHARLPCPSPTPGAYFDASFKSLCPSQASSSVPPHAQPPPPPK</sequence>
<evidence type="ECO:0000313" key="2">
    <source>
        <dbReference type="EMBL" id="CAI9160796.1"/>
    </source>
</evidence>
<feature type="region of interest" description="Disordered" evidence="1">
    <location>
        <begin position="1"/>
        <end position="23"/>
    </location>
</feature>
<gene>
    <name evidence="2" type="ORF">MRATA1EN1_LOCUS9758</name>
</gene>
<accession>A0ABN8YI65</accession>
<keyword evidence="3" id="KW-1185">Reference proteome</keyword>
<evidence type="ECO:0000256" key="1">
    <source>
        <dbReference type="SAM" id="MobiDB-lite"/>
    </source>
</evidence>
<organism evidence="2 3">
    <name type="scientific">Rangifer tarandus platyrhynchus</name>
    <name type="common">Svalbard reindeer</name>
    <dbReference type="NCBI Taxonomy" id="3082113"/>
    <lineage>
        <taxon>Eukaryota</taxon>
        <taxon>Metazoa</taxon>
        <taxon>Chordata</taxon>
        <taxon>Craniata</taxon>
        <taxon>Vertebrata</taxon>
        <taxon>Euteleostomi</taxon>
        <taxon>Mammalia</taxon>
        <taxon>Eutheria</taxon>
        <taxon>Laurasiatheria</taxon>
        <taxon>Artiodactyla</taxon>
        <taxon>Ruminantia</taxon>
        <taxon>Pecora</taxon>
        <taxon>Cervidae</taxon>
        <taxon>Odocoileinae</taxon>
        <taxon>Rangifer</taxon>
    </lineage>
</organism>
<reference evidence="2" key="1">
    <citation type="submission" date="2023-04" db="EMBL/GenBank/DDBJ databases">
        <authorList>
            <consortium name="ELIXIR-Norway"/>
        </authorList>
    </citation>
    <scope>NUCLEOTIDE SEQUENCE [LARGE SCALE GENOMIC DNA]</scope>
</reference>
<name>A0ABN8YI65_RANTA</name>
<evidence type="ECO:0000313" key="3">
    <source>
        <dbReference type="Proteomes" id="UP001176941"/>
    </source>
</evidence>
<protein>
    <submittedName>
        <fullName evidence="2">Uncharacterized protein</fullName>
    </submittedName>
</protein>
<dbReference type="Proteomes" id="UP001176941">
    <property type="component" value="Chromosome 2"/>
</dbReference>